<keyword evidence="2" id="KW-1185">Reference proteome</keyword>
<feature type="non-terminal residue" evidence="1">
    <location>
        <position position="1"/>
    </location>
</feature>
<dbReference type="Proteomes" id="UP000035740">
    <property type="component" value="Unassembled WGS sequence"/>
</dbReference>
<evidence type="ECO:0000313" key="1">
    <source>
        <dbReference type="EMBL" id="KMS93709.1"/>
    </source>
</evidence>
<protein>
    <submittedName>
        <fullName evidence="1">Uncharacterized protein</fullName>
    </submittedName>
</protein>
<organism evidence="1 2">
    <name type="scientific">Beta vulgaris subsp. vulgaris</name>
    <name type="common">Beet</name>
    <dbReference type="NCBI Taxonomy" id="3555"/>
    <lineage>
        <taxon>Eukaryota</taxon>
        <taxon>Viridiplantae</taxon>
        <taxon>Streptophyta</taxon>
        <taxon>Embryophyta</taxon>
        <taxon>Tracheophyta</taxon>
        <taxon>Spermatophyta</taxon>
        <taxon>Magnoliopsida</taxon>
        <taxon>eudicotyledons</taxon>
        <taxon>Gunneridae</taxon>
        <taxon>Pentapetalae</taxon>
        <taxon>Caryophyllales</taxon>
        <taxon>Chenopodiaceae</taxon>
        <taxon>Betoideae</taxon>
        <taxon>Beta</taxon>
    </lineage>
</organism>
<proteinExistence type="predicted"/>
<reference evidence="1 2" key="1">
    <citation type="journal article" date="2014" name="Nature">
        <title>The genome of the recently domesticated crop plant sugar beet (Beta vulgaris).</title>
        <authorList>
            <person name="Dohm J.C."/>
            <person name="Minoche A.E."/>
            <person name="Holtgrawe D."/>
            <person name="Capella-Gutierrez S."/>
            <person name="Zakrzewski F."/>
            <person name="Tafer H."/>
            <person name="Rupp O."/>
            <person name="Sorensen T.R."/>
            <person name="Stracke R."/>
            <person name="Reinhardt R."/>
            <person name="Goesmann A."/>
            <person name="Kraft T."/>
            <person name="Schulz B."/>
            <person name="Stadler P.F."/>
            <person name="Schmidt T."/>
            <person name="Gabaldon T."/>
            <person name="Lehrach H."/>
            <person name="Weisshaar B."/>
            <person name="Himmelbauer H."/>
        </authorList>
    </citation>
    <scope>NUCLEOTIDE SEQUENCE [LARGE SCALE GENOMIC DNA]</scope>
    <source>
        <tissue evidence="1">Taproot</tissue>
    </source>
</reference>
<dbReference type="AlphaFoldDB" id="A0A0J8AXZ8"/>
<dbReference type="Gramene" id="KMS93709">
    <property type="protein sequence ID" value="KMS93709"/>
    <property type="gene ID" value="BVRB_028750"/>
</dbReference>
<sequence>ELVRHSIWRLQAIFSSAHRQLVAAKAAQQPVLNPTILSLLRRHQRPVGNLPIEQRFSLPDAPTYLDILFWCALRFVQGRMHDGVSEKDLIANEDVRLSAVDLLVQLITTSAMLSSDTSANLLSIAERINGLGAASLGLISSSIAAHNSNMQISLLRLLRHVIIDNTTLQSGSTALFDSANFVSTILYGIQQSHEPNSDQHLLQHWIGFVCLEDAFQIL</sequence>
<accession>A0A0J8AXZ8</accession>
<gene>
    <name evidence="1" type="ORF">BVRB_028750</name>
</gene>
<dbReference type="EMBL" id="KQ099772">
    <property type="protein sequence ID" value="KMS93709.1"/>
    <property type="molecule type" value="Genomic_DNA"/>
</dbReference>
<name>A0A0J8AXZ8_BETVV</name>
<evidence type="ECO:0000313" key="2">
    <source>
        <dbReference type="Proteomes" id="UP000035740"/>
    </source>
</evidence>
<feature type="non-terminal residue" evidence="1">
    <location>
        <position position="218"/>
    </location>
</feature>